<dbReference type="OrthoDB" id="626916at2"/>
<protein>
    <recommendedName>
        <fullName evidence="3">Tail protein P2 I</fullName>
    </recommendedName>
</protein>
<organism evidence="1 2">
    <name type="scientific">Paraburkholderia acidiphila</name>
    <dbReference type="NCBI Taxonomy" id="2571747"/>
    <lineage>
        <taxon>Bacteria</taxon>
        <taxon>Pseudomonadati</taxon>
        <taxon>Pseudomonadota</taxon>
        <taxon>Betaproteobacteria</taxon>
        <taxon>Burkholderiales</taxon>
        <taxon>Burkholderiaceae</taxon>
        <taxon>Paraburkholderia</taxon>
    </lineage>
</organism>
<dbReference type="EMBL" id="CP046912">
    <property type="protein sequence ID" value="QGZ59454.1"/>
    <property type="molecule type" value="Genomic_DNA"/>
</dbReference>
<evidence type="ECO:0000313" key="2">
    <source>
        <dbReference type="Proteomes" id="UP000434209"/>
    </source>
</evidence>
<accession>A0A7Z2JDH5</accession>
<proteinExistence type="predicted"/>
<dbReference type="RefSeq" id="WP_158762636.1">
    <property type="nucleotide sequence ID" value="NZ_CP046912.1"/>
</dbReference>
<keyword evidence="2" id="KW-1185">Reference proteome</keyword>
<name>A0A7Z2JDH5_9BURK</name>
<evidence type="ECO:0000313" key="1">
    <source>
        <dbReference type="EMBL" id="QGZ59454.1"/>
    </source>
</evidence>
<gene>
    <name evidence="1" type="ORF">FAZ97_31155</name>
</gene>
<dbReference type="AlphaFoldDB" id="A0A7Z2JDH5"/>
<evidence type="ECO:0008006" key="3">
    <source>
        <dbReference type="Google" id="ProtNLM"/>
    </source>
</evidence>
<sequence length="769" mass="81479">MSLDLFQLLPAVYRLRDAQIAAASTLLSAAEQAELAALEASVTPLTADQQAQIALLTAKAARGPLESLLRVIEEQIAAFGDDLDQLYDDQFIETCAQWVIPYIGDLIGYQAVHGITPQVDNPRAEVASTISLRRRKGTVLVMEQLARDLTGWGAHAIECFEVLADAQYMKHIRPANWHTPNVRRWQTGFYVNTGFDRTAHAVDVHRIVTGRGRYNIQNIAIFLWSLGAYSVTNVPATAATNTPGALACFRFSPLGMDMPLFHRAQSQGEPIETAATPVNVADRLRRRALCEDIQRGVGSAWYGPGQSLVLVKDGKVLNPYQVRVADLSGPDGSWANAAAAGAADTQYAALVDPELGRILLPAVPGNPPPAQAPQLALTYCRGFNADMGGGEYARGQNFTVTDPAFIFPYPDTAVPPRYANLQQAFTFAATQFGETGALAFEIAGSAPHDIGGPLALDLPAGTTLELRAADGAAPTLFLDGELSVSGDADSTFILDGFVVCATSSMVPAKAPATSPAAFVHVPAARPSGAPNLLGALTLRHCTLVPGWSVATDGKPRYADAPTVVVAAPGTALAAQRAIVGPIRAVPRATVELCDCIVDATDRTRIAYAAPDSATGAAAPETGGGALTLLGCTVIGKVHAELLALVSESILWAALASGDTWAAGLVADRKQAGCVRFSFLPYHALTPRRFKCVEAALASPKPLFLALRYGQPAYAKLAASTDDSIRRGAEDGGEMGAFHFILAPLRETDLESRMQEYLPVGLEFGLIYQT</sequence>
<dbReference type="KEGG" id="pacp:FAZ97_31155"/>
<reference evidence="1 2" key="1">
    <citation type="submission" date="2019-12" db="EMBL/GenBank/DDBJ databases">
        <title>Paraburkholderia acidiphila 7Q-K02 sp. nov and Paraburkholderia acidisoli DHF22 sp. nov., two strains isolated from forest soil.</title>
        <authorList>
            <person name="Gao Z."/>
            <person name="Qiu L."/>
        </authorList>
    </citation>
    <scope>NUCLEOTIDE SEQUENCE [LARGE SCALE GENOMIC DNA]</scope>
    <source>
        <strain evidence="1 2">7Q-K02</strain>
    </source>
</reference>
<dbReference type="Proteomes" id="UP000434209">
    <property type="component" value="Chromosome 4"/>
</dbReference>